<dbReference type="PROSITE" id="PS00138">
    <property type="entry name" value="SUBTILASE_SER"/>
    <property type="match status" value="1"/>
</dbReference>
<sequence>MSFSFPVEGLQPKDEIQANAFLQRFPNYDGRGVIIAIFDTGVDVGAPGLNGKTTDGSYKIVDAVDCTGSGDVDCKTIVKVDESGIITGKSGRKLKIDHAWKEMNPSNQYRIGIKNVFDIYPQPLVDRVKEERKKQFQKKQTEKIVELKEKTNSLRNSSNEESVKKQASEIDKQITALEELFSKMYDDTGPVLDCVVFLDEKTSVWRAVVVSESYDPNVNIFEPLNEDLVIDLSKEKLLCDFKLEHQYGTFTELDLLNYSVNIYDNGNILSIVAPSGSHGTHVAGIVAAYFPDQQELNGVAPGAQIISCKIGDTRLGTMETTLALNRALISCYLNKCSIINMSYGEPTSLANSGFFKEKVNELVYEHNVTFVTSAGNSGPNFTTSGAPASLQDACIGVGAYVTSSMMKSQYGLSELVPDSQFTWSSRGPTEDGAFCPWISALGAAITSVPNYTLLKNQRMNGTSMASPNAAALKAENKEWNPYYIKRVIANTAKINIENKGENEHSQHPCSIGYGLIQILNSYELIDKHPYNPETDNYRYEITIPQRNNARGIYLREQYETHSTQSYTVNIDLKYSKKTKNSHKLNFEKRLKLVPVIYQRTGNTVFTDQPISQKVPNFIRAPEFLHLPGSFTFNVQLDTEVLDSGEIYSARLDAYDCDRLSFGPVFSVPITVIKPAKLSHETDRTTFSDIRMKPGELYRNYITTPSSTVQYCKITLRAVEMDIQKMFVLHTTQLLEKEAYSLHDTRKFINLSKSDVSSHFIKTLPNRTLELTVGQFWSSPGESILTVEVEFFGFDSISASNDEVFFDGAEFTKKIQINPSLRNMEMQLSAKLDNWKEVLTPVNSEDEKLIQIQNDQRNTYFDSGKCSYNMILEYHLKMSSEHEITPSLPQISNCLYESELEARMIMVFNKSKRLLKVVDYHPKKFKLKKGDYVIRVLLRHDSLPLLQKFKNHPIVISHALAKPLSLKFYKNANGPLSDTNKQDEKFKMIHGRSNTFVLGYTGVDTKDLPKEVKAGDRLTGKLQYQSAETAYLSLTFVVPPSFVSSEKSSTTSEKENKADKRTPEDKYNDYVMEQKLSYLKKLKAEALPFVDKILSENPKHLNALLLKLDILKDQYKSQKDNKSIHYQNICELVDSIFQAIDMTTLALHYGTLPKNKTKNENEESELEAQEYQLKSKEMDKQKDALVSCLQLKLEILLDQNNGLEITERDKQIKDTMKSLRQWIDPTEKCLLLDVQYDFYFKQYSVVLQKVIKSLTGDATSENEVKLFDILISVTKELGFSHWHTLLSSMKKSKYPDEYPLF</sequence>
<dbReference type="EMBL" id="VFQX01000068">
    <property type="protein sequence ID" value="KAF0972458.1"/>
    <property type="molecule type" value="Genomic_DNA"/>
</dbReference>
<dbReference type="PRINTS" id="PR00723">
    <property type="entry name" value="SUBTILISIN"/>
</dbReference>
<gene>
    <name evidence="15" type="ORF">FDP41_009361</name>
</gene>
<comment type="catalytic activity">
    <reaction evidence="1">
        <text>Release of an N-terminal tripeptide from a polypeptide.</text>
        <dbReference type="EC" id="3.4.14.10"/>
    </reaction>
</comment>
<evidence type="ECO:0000256" key="7">
    <source>
        <dbReference type="ARBA" id="ARBA00022825"/>
    </source>
</evidence>
<dbReference type="VEuPathDB" id="AmoebaDB:NfTy_061820"/>
<evidence type="ECO:0000259" key="14">
    <source>
        <dbReference type="Pfam" id="PF21316"/>
    </source>
</evidence>
<dbReference type="GO" id="GO:0004177">
    <property type="term" value="F:aminopeptidase activity"/>
    <property type="evidence" value="ECO:0007669"/>
    <property type="project" value="UniProtKB-KW"/>
</dbReference>
<dbReference type="InterPro" id="IPR046939">
    <property type="entry name" value="TPPII_C_sf"/>
</dbReference>
<keyword evidence="9" id="KW-0175">Coiled coil</keyword>
<dbReference type="PANTHER" id="PTHR43806:SF14">
    <property type="entry name" value="TRIPEPTIDYL-PEPTIDASE 2"/>
    <property type="match status" value="1"/>
</dbReference>
<dbReference type="OrthoDB" id="10256524at2759"/>
<evidence type="ECO:0000259" key="12">
    <source>
        <dbReference type="Pfam" id="PF12580"/>
    </source>
</evidence>
<dbReference type="InterPro" id="IPR050131">
    <property type="entry name" value="Peptidase_S8_subtilisin-like"/>
</dbReference>
<evidence type="ECO:0000256" key="8">
    <source>
        <dbReference type="PROSITE-ProRule" id="PRU01240"/>
    </source>
</evidence>
<dbReference type="RefSeq" id="XP_044557172.1">
    <property type="nucleotide sequence ID" value="XM_044713311.1"/>
</dbReference>
<dbReference type="GO" id="GO:0004252">
    <property type="term" value="F:serine-type endopeptidase activity"/>
    <property type="evidence" value="ECO:0007669"/>
    <property type="project" value="UniProtKB-UniRule"/>
</dbReference>
<dbReference type="InterPro" id="IPR023828">
    <property type="entry name" value="Peptidase_S8_Ser-AS"/>
</dbReference>
<dbReference type="GeneID" id="68116577"/>
<feature type="compositionally biased region" description="Basic and acidic residues" evidence="10">
    <location>
        <begin position="1051"/>
        <end position="1062"/>
    </location>
</feature>
<evidence type="ECO:0000259" key="11">
    <source>
        <dbReference type="Pfam" id="PF00082"/>
    </source>
</evidence>
<protein>
    <recommendedName>
        <fullName evidence="3">tripeptidyl-peptidase II</fullName>
        <ecNumber evidence="3">3.4.14.10</ecNumber>
    </recommendedName>
</protein>
<evidence type="ECO:0000256" key="5">
    <source>
        <dbReference type="ARBA" id="ARBA00022670"/>
    </source>
</evidence>
<dbReference type="GO" id="GO:0008240">
    <property type="term" value="F:tripeptidyl-peptidase activity"/>
    <property type="evidence" value="ECO:0007669"/>
    <property type="project" value="UniProtKB-EC"/>
</dbReference>
<evidence type="ECO:0000256" key="9">
    <source>
        <dbReference type="SAM" id="Coils"/>
    </source>
</evidence>
<dbReference type="GO" id="GO:0006508">
    <property type="term" value="P:proteolysis"/>
    <property type="evidence" value="ECO:0007669"/>
    <property type="project" value="UniProtKB-KW"/>
</dbReference>
<evidence type="ECO:0000259" key="13">
    <source>
        <dbReference type="Pfam" id="PF21223"/>
    </source>
</evidence>
<keyword evidence="16" id="KW-1185">Reference proteome</keyword>
<keyword evidence="4" id="KW-0031">Aminopeptidase</keyword>
<accession>A0A6A5BEW2</accession>
<dbReference type="InterPro" id="IPR022229">
    <property type="entry name" value="TPPII_Ig-like-2"/>
</dbReference>
<dbReference type="Gene3D" id="3.40.50.200">
    <property type="entry name" value="Peptidase S8/S53 domain"/>
    <property type="match status" value="1"/>
</dbReference>
<dbReference type="VEuPathDB" id="AmoebaDB:FDP41_009361"/>
<dbReference type="GO" id="GO:0005829">
    <property type="term" value="C:cytosol"/>
    <property type="evidence" value="ECO:0007669"/>
    <property type="project" value="TreeGrafter"/>
</dbReference>
<dbReference type="Gene3D" id="1.25.40.710">
    <property type="match status" value="1"/>
</dbReference>
<feature type="domain" description="Tripeptidyl peptidase II second Ig-like" evidence="12">
    <location>
        <begin position="819"/>
        <end position="1012"/>
    </location>
</feature>
<dbReference type="EC" id="3.4.14.10" evidence="3"/>
<dbReference type="Pfam" id="PF21223">
    <property type="entry name" value="TPPII_Ig-like-1"/>
    <property type="match status" value="2"/>
</dbReference>
<feature type="region of interest" description="Disordered" evidence="10">
    <location>
        <begin position="1042"/>
        <end position="1062"/>
    </location>
</feature>
<keyword evidence="6 8" id="KW-0378">Hydrolase</keyword>
<evidence type="ECO:0000313" key="15">
    <source>
        <dbReference type="EMBL" id="KAF0972458.1"/>
    </source>
</evidence>
<comment type="similarity">
    <text evidence="2 8">Belongs to the peptidase S8 family.</text>
</comment>
<evidence type="ECO:0000256" key="1">
    <source>
        <dbReference type="ARBA" id="ARBA00001910"/>
    </source>
</evidence>
<proteinExistence type="inferred from homology"/>
<dbReference type="PANTHER" id="PTHR43806">
    <property type="entry name" value="PEPTIDASE S8"/>
    <property type="match status" value="1"/>
</dbReference>
<feature type="coiled-coil region" evidence="9">
    <location>
        <begin position="1153"/>
        <end position="1180"/>
    </location>
</feature>
<dbReference type="InterPro" id="IPR000209">
    <property type="entry name" value="Peptidase_S8/S53_dom"/>
</dbReference>
<dbReference type="Proteomes" id="UP000444721">
    <property type="component" value="Unassembled WGS sequence"/>
</dbReference>
<dbReference type="Pfam" id="PF21316">
    <property type="entry name" value="TPPII_GBD"/>
    <property type="match status" value="1"/>
</dbReference>
<evidence type="ECO:0000256" key="4">
    <source>
        <dbReference type="ARBA" id="ARBA00022438"/>
    </source>
</evidence>
<dbReference type="InterPro" id="IPR036852">
    <property type="entry name" value="Peptidase_S8/S53_dom_sf"/>
</dbReference>
<dbReference type="PROSITE" id="PS00137">
    <property type="entry name" value="SUBTILASE_HIS"/>
    <property type="match status" value="1"/>
</dbReference>
<keyword evidence="7 8" id="KW-0720">Serine protease</keyword>
<feature type="domain" description="Tripeptidyl-peptidase II first Ig-like" evidence="13">
    <location>
        <begin position="616"/>
        <end position="672"/>
    </location>
</feature>
<organism evidence="15 16">
    <name type="scientific">Naegleria fowleri</name>
    <name type="common">Brain eating amoeba</name>
    <dbReference type="NCBI Taxonomy" id="5763"/>
    <lineage>
        <taxon>Eukaryota</taxon>
        <taxon>Discoba</taxon>
        <taxon>Heterolobosea</taxon>
        <taxon>Tetramitia</taxon>
        <taxon>Eutetramitia</taxon>
        <taxon>Vahlkampfiidae</taxon>
        <taxon>Naegleria</taxon>
    </lineage>
</organism>
<reference evidence="15 16" key="1">
    <citation type="journal article" date="2019" name="Sci. Rep.">
        <title>Nanopore sequencing improves the draft genome of the human pathogenic amoeba Naegleria fowleri.</title>
        <authorList>
            <person name="Liechti N."/>
            <person name="Schurch N."/>
            <person name="Bruggmann R."/>
            <person name="Wittwer M."/>
        </authorList>
    </citation>
    <scope>NUCLEOTIDE SEQUENCE [LARGE SCALE GENOMIC DNA]</scope>
    <source>
        <strain evidence="15 16">ATCC 30894</strain>
    </source>
</reference>
<dbReference type="SUPFAM" id="SSF52743">
    <property type="entry name" value="Subtilisin-like"/>
    <property type="match status" value="1"/>
</dbReference>
<evidence type="ECO:0000256" key="3">
    <source>
        <dbReference type="ARBA" id="ARBA00012462"/>
    </source>
</evidence>
<dbReference type="Gene3D" id="2.60.40.3170">
    <property type="match status" value="1"/>
</dbReference>
<evidence type="ECO:0000256" key="10">
    <source>
        <dbReference type="SAM" id="MobiDB-lite"/>
    </source>
</evidence>
<feature type="domain" description="Tripeptidyl-peptidase II galactose-binding" evidence="14">
    <location>
        <begin position="691"/>
        <end position="779"/>
    </location>
</feature>
<dbReference type="OMA" id="SLRDFQC"/>
<name>A0A6A5BEW2_NAEFO</name>
<evidence type="ECO:0000313" key="16">
    <source>
        <dbReference type="Proteomes" id="UP000444721"/>
    </source>
</evidence>
<dbReference type="InterPro" id="IPR046940">
    <property type="entry name" value="TPPII_Ig-like_sf"/>
</dbReference>
<evidence type="ECO:0000256" key="6">
    <source>
        <dbReference type="ARBA" id="ARBA00022801"/>
    </source>
</evidence>
<feature type="domain" description="Tripeptidyl-peptidase II first Ig-like" evidence="13">
    <location>
        <begin position="538"/>
        <end position="594"/>
    </location>
</feature>
<evidence type="ECO:0000256" key="2">
    <source>
        <dbReference type="ARBA" id="ARBA00011073"/>
    </source>
</evidence>
<comment type="caution">
    <text evidence="15">The sequence shown here is derived from an EMBL/GenBank/DDBJ whole genome shotgun (WGS) entry which is preliminary data.</text>
</comment>
<dbReference type="Pfam" id="PF12580">
    <property type="entry name" value="TPPII"/>
    <property type="match status" value="1"/>
</dbReference>
<dbReference type="Pfam" id="PF00082">
    <property type="entry name" value="Peptidase_S8"/>
    <property type="match status" value="1"/>
</dbReference>
<feature type="domain" description="Peptidase S8/S53" evidence="11">
    <location>
        <begin position="30"/>
        <end position="501"/>
    </location>
</feature>
<feature type="active site" description="Charge relay system" evidence="8">
    <location>
        <position position="463"/>
    </location>
</feature>
<dbReference type="Gene3D" id="2.20.25.690">
    <property type="match status" value="2"/>
</dbReference>
<dbReference type="PROSITE" id="PS51892">
    <property type="entry name" value="SUBTILASE"/>
    <property type="match status" value="1"/>
</dbReference>
<dbReference type="InterPro" id="IPR022398">
    <property type="entry name" value="Peptidase_S8_His-AS"/>
</dbReference>
<feature type="active site" description="Charge relay system" evidence="8">
    <location>
        <position position="278"/>
    </location>
</feature>
<feature type="active site" description="Charge relay system" evidence="8">
    <location>
        <position position="39"/>
    </location>
</feature>
<keyword evidence="5 8" id="KW-0645">Protease</keyword>
<dbReference type="InterPro" id="IPR048384">
    <property type="entry name" value="TPPII_GBD"/>
</dbReference>
<dbReference type="InterPro" id="IPR015500">
    <property type="entry name" value="Peptidase_S8_subtilisin-rel"/>
</dbReference>
<dbReference type="InterPro" id="IPR048383">
    <property type="entry name" value="TPPII_Ig-like-1"/>
</dbReference>
<dbReference type="VEuPathDB" id="AmoebaDB:NF0111350"/>